<sequence>MQDGSYNTLVRALEQLALADVFGESKIPLYAM</sequence>
<evidence type="ECO:0000313" key="2">
    <source>
        <dbReference type="Proteomes" id="UP000256297"/>
    </source>
</evidence>
<comment type="caution">
    <text evidence="1">The sequence shown here is derived from an EMBL/GenBank/DDBJ whole genome shotgun (WGS) entry which is preliminary data.</text>
</comment>
<reference evidence="1 2" key="1">
    <citation type="submission" date="2018-01" db="EMBL/GenBank/DDBJ databases">
        <authorList>
            <person name="Clerissi C."/>
        </authorList>
    </citation>
    <scope>NUCLEOTIDE SEQUENCE [LARGE SCALE GENOMIC DNA]</scope>
    <source>
        <strain evidence="1">Cupriavidus taiwanensis STM 3521</strain>
    </source>
</reference>
<name>A0A975WUC8_9BURK</name>
<proteinExistence type="predicted"/>
<dbReference type="AlphaFoldDB" id="A0A975WUC8"/>
<organism evidence="1 2">
    <name type="scientific">Cupriavidus taiwanensis</name>
    <dbReference type="NCBI Taxonomy" id="164546"/>
    <lineage>
        <taxon>Bacteria</taxon>
        <taxon>Pseudomonadati</taxon>
        <taxon>Pseudomonadota</taxon>
        <taxon>Betaproteobacteria</taxon>
        <taxon>Burkholderiales</taxon>
        <taxon>Burkholderiaceae</taxon>
        <taxon>Cupriavidus</taxon>
    </lineage>
</organism>
<accession>A0A975WUC8</accession>
<dbReference type="EMBL" id="OFSP01000004">
    <property type="protein sequence ID" value="SOY44386.1"/>
    <property type="molecule type" value="Genomic_DNA"/>
</dbReference>
<evidence type="ECO:0000313" key="1">
    <source>
        <dbReference type="EMBL" id="SOY44386.1"/>
    </source>
</evidence>
<dbReference type="Proteomes" id="UP000256297">
    <property type="component" value="Chromosome CBM2589_b"/>
</dbReference>
<gene>
    <name evidence="1" type="ORF">CBM2589_B120349</name>
</gene>
<protein>
    <submittedName>
        <fullName evidence="1">Uncharacterized protein</fullName>
    </submittedName>
</protein>